<evidence type="ECO:0000259" key="4">
    <source>
        <dbReference type="Pfam" id="PF12780"/>
    </source>
</evidence>
<dbReference type="InterPro" id="IPR024743">
    <property type="entry name" value="Dynein_HC_stalk"/>
</dbReference>
<organism evidence="5 6">
    <name type="scientific">Tegillarca granosa</name>
    <name type="common">Malaysian cockle</name>
    <name type="synonym">Anadara granosa</name>
    <dbReference type="NCBI Taxonomy" id="220873"/>
    <lineage>
        <taxon>Eukaryota</taxon>
        <taxon>Metazoa</taxon>
        <taxon>Spiralia</taxon>
        <taxon>Lophotrochozoa</taxon>
        <taxon>Mollusca</taxon>
        <taxon>Bivalvia</taxon>
        <taxon>Autobranchia</taxon>
        <taxon>Pteriomorphia</taxon>
        <taxon>Arcoida</taxon>
        <taxon>Arcoidea</taxon>
        <taxon>Arcidae</taxon>
        <taxon>Tegillarca</taxon>
    </lineage>
</organism>
<evidence type="ECO:0000313" key="5">
    <source>
        <dbReference type="EMBL" id="KAJ8316216.1"/>
    </source>
</evidence>
<comment type="similarity">
    <text evidence="1">Belongs to the dynein heavy chain family.</text>
</comment>
<evidence type="ECO:0000256" key="1">
    <source>
        <dbReference type="ARBA" id="ARBA00008887"/>
    </source>
</evidence>
<dbReference type="EMBL" id="JARBDR010000328">
    <property type="protein sequence ID" value="KAJ8316216.1"/>
    <property type="molecule type" value="Genomic_DNA"/>
</dbReference>
<evidence type="ECO:0000256" key="2">
    <source>
        <dbReference type="SAM" id="Coils"/>
    </source>
</evidence>
<dbReference type="PANTHER" id="PTHR46961:SF21">
    <property type="entry name" value="LOW QUALITY PROTEIN: DYNEIN BETA CHAIN, FLAGELLAR OUTER ARM-LIKE"/>
    <property type="match status" value="1"/>
</dbReference>
<keyword evidence="6" id="KW-1185">Reference proteome</keyword>
<reference evidence="5 6" key="1">
    <citation type="submission" date="2022-12" db="EMBL/GenBank/DDBJ databases">
        <title>Chromosome-level genome of Tegillarca granosa.</title>
        <authorList>
            <person name="Kim J."/>
        </authorList>
    </citation>
    <scope>NUCLEOTIDE SEQUENCE [LARGE SCALE GENOMIC DNA]</scope>
    <source>
        <strain evidence="5">Teg-2019</strain>
        <tissue evidence="5">Adductor muscle</tissue>
    </source>
</reference>
<dbReference type="PANTHER" id="PTHR46961">
    <property type="entry name" value="DYNEIN HEAVY CHAIN 1, AXONEMAL-LIKE PROTEIN"/>
    <property type="match status" value="1"/>
</dbReference>
<evidence type="ECO:0000259" key="3">
    <source>
        <dbReference type="Pfam" id="PF12777"/>
    </source>
</evidence>
<dbReference type="InterPro" id="IPR027417">
    <property type="entry name" value="P-loop_NTPase"/>
</dbReference>
<feature type="non-terminal residue" evidence="5">
    <location>
        <position position="417"/>
    </location>
</feature>
<sequence>MIGEKILLLLHEEELLEEDFLVFLIEFIVSGSISHLTVRNNFRICLIAGDGGRNFQRRCREYPAFTKNVNFIWFPHWSKAQLVDHAQQQDGQEKDAGEYRHITNTSYEKFVERYISLASARHKDVEEVQLSVTKSLNQIRKENEVATKLRKQLEHELIVLEERKMSTIRILTQIGQDTAITEQQIKVVKAQLDRISKLKKLLPEYQVAHERAVYKAIAIVGDTKRVVQNMSIDKLAELRAMSKPIIDIEDLMTAIIMILKSPSADLTWQKGAKRQMANLERFIEELMSFDDNQLPEATLNLVEPYLKKPSFDPETLEKKTGNSACGALCKWVRGVVKYHRMMISKVKPLHQKVDATTQAVDEAEHRMATLESKRKEHEGRLLDLARRFEDATIDKNEQDDKTIKMKKMLETAAQLRK</sequence>
<dbReference type="InterPro" id="IPR026983">
    <property type="entry name" value="DHC"/>
</dbReference>
<feature type="coiled-coil region" evidence="2">
    <location>
        <begin position="136"/>
        <end position="163"/>
    </location>
</feature>
<evidence type="ECO:0000313" key="6">
    <source>
        <dbReference type="Proteomes" id="UP001217089"/>
    </source>
</evidence>
<accession>A0ABQ9FHS6</accession>
<dbReference type="Gene3D" id="1.20.920.20">
    <property type="match status" value="1"/>
</dbReference>
<keyword evidence="2" id="KW-0175">Coiled coil</keyword>
<feature type="domain" description="Dynein heavy chain AAA module D4" evidence="4">
    <location>
        <begin position="37"/>
        <end position="129"/>
    </location>
</feature>
<feature type="coiled-coil region" evidence="2">
    <location>
        <begin position="353"/>
        <end position="387"/>
    </location>
</feature>
<dbReference type="Pfam" id="PF12777">
    <property type="entry name" value="MT"/>
    <property type="match status" value="1"/>
</dbReference>
<feature type="domain" description="Dynein heavy chain coiled coil stalk" evidence="3">
    <location>
        <begin position="160"/>
        <end position="397"/>
    </location>
</feature>
<evidence type="ECO:0008006" key="7">
    <source>
        <dbReference type="Google" id="ProtNLM"/>
    </source>
</evidence>
<dbReference type="InterPro" id="IPR024317">
    <property type="entry name" value="Dynein_heavy_chain_D4_dom"/>
</dbReference>
<proteinExistence type="inferred from homology"/>
<dbReference type="Pfam" id="PF12780">
    <property type="entry name" value="AAA_8"/>
    <property type="match status" value="1"/>
</dbReference>
<dbReference type="Proteomes" id="UP001217089">
    <property type="component" value="Unassembled WGS sequence"/>
</dbReference>
<dbReference type="Gene3D" id="3.40.50.300">
    <property type="entry name" value="P-loop containing nucleotide triphosphate hydrolases"/>
    <property type="match status" value="1"/>
</dbReference>
<comment type="caution">
    <text evidence="5">The sequence shown here is derived from an EMBL/GenBank/DDBJ whole genome shotgun (WGS) entry which is preliminary data.</text>
</comment>
<gene>
    <name evidence="5" type="ORF">KUTeg_006230</name>
</gene>
<name>A0ABQ9FHS6_TEGGR</name>
<protein>
    <recommendedName>
        <fullName evidence="7">Dynein heavy chain</fullName>
    </recommendedName>
</protein>